<keyword evidence="2" id="KW-1185">Reference proteome</keyword>
<proteinExistence type="predicted"/>
<organism evidence="1 2">
    <name type="scientific">Williamsia marianensis</name>
    <dbReference type="NCBI Taxonomy" id="85044"/>
    <lineage>
        <taxon>Bacteria</taxon>
        <taxon>Bacillati</taxon>
        <taxon>Actinomycetota</taxon>
        <taxon>Actinomycetes</taxon>
        <taxon>Mycobacteriales</taxon>
        <taxon>Nocardiaceae</taxon>
        <taxon>Williamsia</taxon>
    </lineage>
</organism>
<feature type="non-terminal residue" evidence="1">
    <location>
        <position position="1"/>
    </location>
</feature>
<dbReference type="Proteomes" id="UP001185792">
    <property type="component" value="Unassembled WGS sequence"/>
</dbReference>
<evidence type="ECO:0000313" key="2">
    <source>
        <dbReference type="Proteomes" id="UP001185792"/>
    </source>
</evidence>
<protein>
    <recommendedName>
        <fullName evidence="3">TetR family transcriptional regulator</fullName>
    </recommendedName>
</protein>
<evidence type="ECO:0000313" key="1">
    <source>
        <dbReference type="EMBL" id="MDV7137230.1"/>
    </source>
</evidence>
<gene>
    <name evidence="1" type="ORF">R4198_26435</name>
</gene>
<evidence type="ECO:0008006" key="3">
    <source>
        <dbReference type="Google" id="ProtNLM"/>
    </source>
</evidence>
<dbReference type="RefSeq" id="WP_317715069.1">
    <property type="nucleotide sequence ID" value="NZ_JAWLUM010000028.1"/>
</dbReference>
<sequence length="84" mass="9128">QASSQALAIRLVLAFIDMHESGNTDRMQLDAVLADIADAGGVERMAEVTMALVSRVIEQAVDPDMLRESLRSELARLAEDDTDV</sequence>
<accession>A0ABU4F145</accession>
<dbReference type="EMBL" id="JAWLUM010000028">
    <property type="protein sequence ID" value="MDV7137230.1"/>
    <property type="molecule type" value="Genomic_DNA"/>
</dbReference>
<reference evidence="1 2" key="1">
    <citation type="submission" date="2023-10" db="EMBL/GenBank/DDBJ databases">
        <title>Development of a sustainable strategy for remediation of hydrocarbon-contaminated territories based on the waste exchange concept.</title>
        <authorList>
            <person name="Krivoruchko A."/>
        </authorList>
    </citation>
    <scope>NUCLEOTIDE SEQUENCE [LARGE SCALE GENOMIC DNA]</scope>
    <source>
        <strain evidence="1 2">IEGM 1236</strain>
    </source>
</reference>
<name>A0ABU4F145_WILMA</name>
<comment type="caution">
    <text evidence="1">The sequence shown here is derived from an EMBL/GenBank/DDBJ whole genome shotgun (WGS) entry which is preliminary data.</text>
</comment>